<evidence type="ECO:0000313" key="2">
    <source>
        <dbReference type="EMBL" id="EGZ06592.1"/>
    </source>
</evidence>
<dbReference type="EMBL" id="JH159164">
    <property type="protein sequence ID" value="EGZ06592.1"/>
    <property type="molecule type" value="Genomic_DNA"/>
</dbReference>
<organism evidence="2 3">
    <name type="scientific">Phytophthora sojae (strain P6497)</name>
    <name type="common">Soybean stem and root rot agent</name>
    <name type="synonym">Phytophthora megasperma f. sp. glycines</name>
    <dbReference type="NCBI Taxonomy" id="1094619"/>
    <lineage>
        <taxon>Eukaryota</taxon>
        <taxon>Sar</taxon>
        <taxon>Stramenopiles</taxon>
        <taxon>Oomycota</taxon>
        <taxon>Peronosporomycetes</taxon>
        <taxon>Peronosporales</taxon>
        <taxon>Peronosporaceae</taxon>
        <taxon>Phytophthora</taxon>
    </lineage>
</organism>
<accession>G5AEJ0</accession>
<dbReference type="RefSeq" id="XP_009538489.1">
    <property type="nucleotide sequence ID" value="XM_009540194.1"/>
</dbReference>
<dbReference type="InterPro" id="IPR032533">
    <property type="entry name" value="DUF4954"/>
</dbReference>
<reference evidence="2 3" key="1">
    <citation type="journal article" date="2006" name="Science">
        <title>Phytophthora genome sequences uncover evolutionary origins and mechanisms of pathogenesis.</title>
        <authorList>
            <person name="Tyler B.M."/>
            <person name="Tripathy S."/>
            <person name="Zhang X."/>
            <person name="Dehal P."/>
            <person name="Jiang R.H."/>
            <person name="Aerts A."/>
            <person name="Arredondo F.D."/>
            <person name="Baxter L."/>
            <person name="Bensasson D."/>
            <person name="Beynon J.L."/>
            <person name="Chapman J."/>
            <person name="Damasceno C.M."/>
            <person name="Dorrance A.E."/>
            <person name="Dou D."/>
            <person name="Dickerman A.W."/>
            <person name="Dubchak I.L."/>
            <person name="Garbelotto M."/>
            <person name="Gijzen M."/>
            <person name="Gordon S.G."/>
            <person name="Govers F."/>
            <person name="Grunwald N.J."/>
            <person name="Huang W."/>
            <person name="Ivors K.L."/>
            <person name="Jones R.W."/>
            <person name="Kamoun S."/>
            <person name="Krampis K."/>
            <person name="Lamour K.H."/>
            <person name="Lee M.K."/>
            <person name="McDonald W.H."/>
            <person name="Medina M."/>
            <person name="Meijer H.J."/>
            <person name="Nordberg E.K."/>
            <person name="Maclean D.J."/>
            <person name="Ospina-Giraldo M.D."/>
            <person name="Morris P.F."/>
            <person name="Phuntumart V."/>
            <person name="Putnam N.H."/>
            <person name="Rash S."/>
            <person name="Rose J.K."/>
            <person name="Sakihama Y."/>
            <person name="Salamov A.A."/>
            <person name="Savidor A."/>
            <person name="Scheuring C.F."/>
            <person name="Smith B.M."/>
            <person name="Sobral B.W."/>
            <person name="Terry A."/>
            <person name="Torto-Alalibo T.A."/>
            <person name="Win J."/>
            <person name="Xu Z."/>
            <person name="Zhang H."/>
            <person name="Grigoriev I.V."/>
            <person name="Rokhsar D.S."/>
            <person name="Boore J.L."/>
        </authorList>
    </citation>
    <scope>NUCLEOTIDE SEQUENCE [LARGE SCALE GENOMIC DNA]</scope>
    <source>
        <strain evidence="2 3">P6497</strain>
    </source>
</reference>
<feature type="domain" description="DUF4954" evidence="1">
    <location>
        <begin position="35"/>
        <end position="356"/>
    </location>
</feature>
<sequence length="442" mass="46959">MPQHAQTHDLAALLASDHVQYVKARREDFTRSYFPLSAAEIRALEANGNTADDWRDVRKTHEHAPLQTASIRQCSFHGRVALGSFSASYSHDVDGIPFRCGVYNSALSNAVVLDHALVKDTLVLKDVLVDARAAVIQCGSVTGPAASAGASACGNGHLLHVGVETGGRDLRVVADMPFSLGAAVATQRGDVEFLKTYDAFVDKYVAEVKAPMAIVAQNARVRGCSRVEGAFVGDYALVEDSDIANSTILSTAGEPSVVRMKSIVRDSIVQWNSTVEALSVVEGAFLCDTSHVERHGIVMSSVIGPNTSVAEGEVTSSFVGPFVGFHHQALLIASVWPKGKGNIGYGANVGSNHTLKAPDQELFHGEGVFFGLGCNVKFPSNFVKAPYSVIATAVNTLPQLVAMPFALINTPAHIIPSLSPAINEISPGYVVLGSLHWTVWMG</sequence>
<dbReference type="SMR" id="G5AEJ0"/>
<evidence type="ECO:0000313" key="3">
    <source>
        <dbReference type="Proteomes" id="UP000002640"/>
    </source>
</evidence>
<dbReference type="GeneID" id="20642883"/>
<dbReference type="Proteomes" id="UP000002640">
    <property type="component" value="Unassembled WGS sequence"/>
</dbReference>
<gene>
    <name evidence="2" type="ORF">PHYSODRAFT_307441</name>
</gene>
<proteinExistence type="predicted"/>
<dbReference type="KEGG" id="psoj:PHYSODRAFT_307441"/>
<dbReference type="InParanoid" id="G5AEJ0"/>
<dbReference type="AlphaFoldDB" id="G5AEJ0"/>
<keyword evidence="3" id="KW-1185">Reference proteome</keyword>
<name>G5AEJ0_PHYSP</name>
<protein>
    <recommendedName>
        <fullName evidence="1">DUF4954 domain-containing protein</fullName>
    </recommendedName>
</protein>
<dbReference type="Gene3D" id="2.160.10.10">
    <property type="entry name" value="Hexapeptide repeat proteins"/>
    <property type="match status" value="1"/>
</dbReference>
<evidence type="ECO:0000259" key="1">
    <source>
        <dbReference type="Pfam" id="PF16314"/>
    </source>
</evidence>
<dbReference type="STRING" id="1094619.G5AEJ0"/>
<dbReference type="Pfam" id="PF16314">
    <property type="entry name" value="DUF4954"/>
    <property type="match status" value="1"/>
</dbReference>